<feature type="compositionally biased region" description="Acidic residues" evidence="1">
    <location>
        <begin position="638"/>
        <end position="657"/>
    </location>
</feature>
<reference evidence="3 4" key="1">
    <citation type="journal article" date="2023" name="Insect Mol. Biol.">
        <title>Genome sequencing provides insights into the evolution of gene families encoding plant cell wall-degrading enzymes in longhorned beetles.</title>
        <authorList>
            <person name="Shin N.R."/>
            <person name="Okamura Y."/>
            <person name="Kirsch R."/>
            <person name="Pauchet Y."/>
        </authorList>
    </citation>
    <scope>NUCLEOTIDE SEQUENCE [LARGE SCALE GENOMIC DNA]</scope>
    <source>
        <strain evidence="3">EAD_L_NR</strain>
    </source>
</reference>
<dbReference type="EMBL" id="JANEYG010000021">
    <property type="protein sequence ID" value="KAJ8919024.1"/>
    <property type="molecule type" value="Genomic_DNA"/>
</dbReference>
<feature type="region of interest" description="Disordered" evidence="1">
    <location>
        <begin position="627"/>
        <end position="728"/>
    </location>
</feature>
<evidence type="ECO:0000259" key="2">
    <source>
        <dbReference type="Pfam" id="PF16858"/>
    </source>
</evidence>
<dbReference type="GO" id="GO:0005634">
    <property type="term" value="C:nucleus"/>
    <property type="evidence" value="ECO:0007669"/>
    <property type="project" value="TreeGrafter"/>
</dbReference>
<feature type="compositionally biased region" description="Basic and acidic residues" evidence="1">
    <location>
        <begin position="682"/>
        <end position="691"/>
    </location>
</feature>
<feature type="region of interest" description="Disordered" evidence="1">
    <location>
        <begin position="401"/>
        <end position="486"/>
    </location>
</feature>
<feature type="compositionally biased region" description="Low complexity" evidence="1">
    <location>
        <begin position="415"/>
        <end position="428"/>
    </location>
</feature>
<dbReference type="AlphaFoldDB" id="A0AAV8VXT7"/>
<dbReference type="GO" id="GO:0051306">
    <property type="term" value="P:mitotic sister chromatid separation"/>
    <property type="evidence" value="ECO:0007669"/>
    <property type="project" value="TreeGrafter"/>
</dbReference>
<feature type="compositionally biased region" description="Basic and acidic residues" evidence="1">
    <location>
        <begin position="712"/>
        <end position="728"/>
    </location>
</feature>
<protein>
    <recommendedName>
        <fullName evidence="2">Condensin-2 complex subunit H2 C-terminal domain-containing protein</fullName>
    </recommendedName>
</protein>
<gene>
    <name evidence="3" type="ORF">NQ315_016929</name>
</gene>
<accession>A0AAV8VXT7</accession>
<feature type="compositionally biased region" description="Polar residues" evidence="1">
    <location>
        <begin position="702"/>
        <end position="711"/>
    </location>
</feature>
<feature type="compositionally biased region" description="Polar residues" evidence="1">
    <location>
        <begin position="671"/>
        <end position="681"/>
    </location>
</feature>
<evidence type="ECO:0000256" key="1">
    <source>
        <dbReference type="SAM" id="MobiDB-lite"/>
    </source>
</evidence>
<dbReference type="Proteomes" id="UP001159042">
    <property type="component" value="Unassembled WGS sequence"/>
</dbReference>
<dbReference type="GO" id="GO:0000796">
    <property type="term" value="C:condensin complex"/>
    <property type="evidence" value="ECO:0007669"/>
    <property type="project" value="TreeGrafter"/>
</dbReference>
<proteinExistence type="predicted"/>
<dbReference type="GO" id="GO:0010032">
    <property type="term" value="P:meiotic chromosome condensation"/>
    <property type="evidence" value="ECO:0007669"/>
    <property type="project" value="TreeGrafter"/>
</dbReference>
<dbReference type="PANTHER" id="PTHR14324:SF3">
    <property type="entry name" value="CONDENSIN-2 COMPLEX SUBUNIT H2"/>
    <property type="match status" value="1"/>
</dbReference>
<name>A0AAV8VXT7_9CUCU</name>
<sequence>MDEEECDYRSPIGKVIKHINCLSKKAPIDHQLSEAIDLFHVKLEEQEKYLANGIFRINFAESALFLQSCAELYGKKIDVLWNDLLEFHTRLIKYDCEDQKQKGAPLNEEAIAKLEERRNRYLRKKKFKLMIEENQEVVNSNPSHDLNPAPEKLIDVEYLIFENGELLENDEDDIADLSVERDERANELWEKVAKKAREYLRVPTIVYKQMTREYRLKNYPIMKSVDFDVLDLEDGEFNTKYSRVPGWHHIMHLIEYNNDGLLPDENNIIARLKLAMEGKFEFFRSHKIPFEMPFEQYKQDYFKFSDEFIKHETNRWQNMPLNTFADFRRQLEFLAQMHEKNEQMHKRAIKTKNLEASSDDVLILDSSDADSVLELSSRSNNDSTQPDLRVRLEKLSSDVMGSKLRQDSGVYDCNSGSENETSAATAEAEGGGEAAARMETIAESEGGVDENVPNDALSTNASDTIKDKTDGSGDAGHASVDSEKSVTVDVNSNITVGGETDCTATDDADDGDDFDTRSCISDHDYCLSPPLIPPIETKRGRRRKVLESTNEEVFKKPLGPAKTVTNVKSQEVGKKRQVTGDECDSAGFLIKRRKLSEKQIALLLRSKIAPVKCLKFEKFFSENYQPEDGEGSVLSVDYESDPEPDAENEDENADAPPDDNAYLSDDDDTRSVFSDHSYSMRQTEEPHRDPSPNDSGFLEGSVQLSQQSNASDESREKEHESIAEKELSATEKEYQRVLALLRADQEEDGISEEEALRQMALKEKEWKESQDRVREWRDTITPILKNLKERDFDIHEYGSRIIEGMQVNESKAFGDLVQNKPSAEVVRYFISSLQLANTRNIEIRGAQQGKLSNDTFEIKLLSKDRYHEHLNEYQAPSEETLGERMKRARAMSAQQNNYMVNAKKFKSEEKMPKYKKSPQYSEKKKMVVNITRVSQAAPITEIRSTYQCDKENFSSLAAVTPDFTAKGPHILNYDFSLPCTSRRFTQSEVPAQTAELASTSAPNNFNSTQNHSPKAHSATLNKRRRSDSSEESFMERLASIQRGNPDIQVHSTPQGPSPAKHMRVISVSKKSIVF</sequence>
<keyword evidence="4" id="KW-1185">Reference proteome</keyword>
<feature type="compositionally biased region" description="Polar residues" evidence="1">
    <location>
        <begin position="1000"/>
        <end position="1012"/>
    </location>
</feature>
<evidence type="ECO:0000313" key="4">
    <source>
        <dbReference type="Proteomes" id="UP001159042"/>
    </source>
</evidence>
<dbReference type="PANTHER" id="PTHR14324">
    <property type="entry name" value="CONDENSIN-2 COMPLEX SUBUNIT H2"/>
    <property type="match status" value="1"/>
</dbReference>
<feature type="region of interest" description="Disordered" evidence="1">
    <location>
        <begin position="1000"/>
        <end position="1062"/>
    </location>
</feature>
<evidence type="ECO:0000313" key="3">
    <source>
        <dbReference type="EMBL" id="KAJ8919024.1"/>
    </source>
</evidence>
<feature type="domain" description="Condensin-2 complex subunit H2 C-terminal" evidence="2">
    <location>
        <begin position="767"/>
        <end position="870"/>
    </location>
</feature>
<organism evidence="3 4">
    <name type="scientific">Exocentrus adspersus</name>
    <dbReference type="NCBI Taxonomy" id="1586481"/>
    <lineage>
        <taxon>Eukaryota</taxon>
        <taxon>Metazoa</taxon>
        <taxon>Ecdysozoa</taxon>
        <taxon>Arthropoda</taxon>
        <taxon>Hexapoda</taxon>
        <taxon>Insecta</taxon>
        <taxon>Pterygota</taxon>
        <taxon>Neoptera</taxon>
        <taxon>Endopterygota</taxon>
        <taxon>Coleoptera</taxon>
        <taxon>Polyphaga</taxon>
        <taxon>Cucujiformia</taxon>
        <taxon>Chrysomeloidea</taxon>
        <taxon>Cerambycidae</taxon>
        <taxon>Lamiinae</taxon>
        <taxon>Acanthocinini</taxon>
        <taxon>Exocentrus</taxon>
    </lineage>
</organism>
<comment type="caution">
    <text evidence="3">The sequence shown here is derived from an EMBL/GenBank/DDBJ whole genome shotgun (WGS) entry which is preliminary data.</text>
</comment>
<dbReference type="GO" id="GO:0003682">
    <property type="term" value="F:chromatin binding"/>
    <property type="evidence" value="ECO:0007669"/>
    <property type="project" value="TreeGrafter"/>
</dbReference>
<dbReference type="InterPro" id="IPR031739">
    <property type="entry name" value="Ncaph2"/>
</dbReference>
<dbReference type="Pfam" id="PF16858">
    <property type="entry name" value="CNDH2_C"/>
    <property type="match status" value="1"/>
</dbReference>
<feature type="region of interest" description="Disordered" evidence="1">
    <location>
        <begin position="492"/>
        <end position="511"/>
    </location>
</feature>
<dbReference type="InterPro" id="IPR031737">
    <property type="entry name" value="CNDH2_C"/>
</dbReference>